<comment type="caution">
    <text evidence="1">The sequence shown here is derived from an EMBL/GenBank/DDBJ whole genome shotgun (WGS) entry which is preliminary data.</text>
</comment>
<dbReference type="EMBL" id="BAAAZP010000203">
    <property type="protein sequence ID" value="GAA3709501.1"/>
    <property type="molecule type" value="Genomic_DNA"/>
</dbReference>
<gene>
    <name evidence="1" type="ORF">GCM10022224_088790</name>
</gene>
<evidence type="ECO:0000313" key="1">
    <source>
        <dbReference type="EMBL" id="GAA3709501.1"/>
    </source>
</evidence>
<accession>A0ABP7DV18</accession>
<protein>
    <submittedName>
        <fullName evidence="1">Uncharacterized protein</fullName>
    </submittedName>
</protein>
<proteinExistence type="predicted"/>
<sequence length="59" mass="6523">MAPKGALGIFEELDEPEDADTAWECLERWESPIGKIIAAPEDLIFDVQRGGSPPRTEKP</sequence>
<keyword evidence="2" id="KW-1185">Reference proteome</keyword>
<evidence type="ECO:0000313" key="2">
    <source>
        <dbReference type="Proteomes" id="UP001500902"/>
    </source>
</evidence>
<dbReference type="Proteomes" id="UP001500902">
    <property type="component" value="Unassembled WGS sequence"/>
</dbReference>
<organism evidence="1 2">
    <name type="scientific">Nonomuraea antimicrobica</name>
    <dbReference type="NCBI Taxonomy" id="561173"/>
    <lineage>
        <taxon>Bacteria</taxon>
        <taxon>Bacillati</taxon>
        <taxon>Actinomycetota</taxon>
        <taxon>Actinomycetes</taxon>
        <taxon>Streptosporangiales</taxon>
        <taxon>Streptosporangiaceae</taxon>
        <taxon>Nonomuraea</taxon>
    </lineage>
</organism>
<name>A0ABP7DV18_9ACTN</name>
<reference evidence="2" key="1">
    <citation type="journal article" date="2019" name="Int. J. Syst. Evol. Microbiol.">
        <title>The Global Catalogue of Microorganisms (GCM) 10K type strain sequencing project: providing services to taxonomists for standard genome sequencing and annotation.</title>
        <authorList>
            <consortium name="The Broad Institute Genomics Platform"/>
            <consortium name="The Broad Institute Genome Sequencing Center for Infectious Disease"/>
            <person name="Wu L."/>
            <person name="Ma J."/>
        </authorList>
    </citation>
    <scope>NUCLEOTIDE SEQUENCE [LARGE SCALE GENOMIC DNA]</scope>
    <source>
        <strain evidence="2">JCM 16904</strain>
    </source>
</reference>